<dbReference type="OrthoDB" id="1821200at2"/>
<evidence type="ECO:0000256" key="1">
    <source>
        <dbReference type="SAM" id="MobiDB-lite"/>
    </source>
</evidence>
<dbReference type="AlphaFoldDB" id="A0A315Y4H9"/>
<reference evidence="3 4" key="1">
    <citation type="submission" date="2018-05" db="EMBL/GenBank/DDBJ databases">
        <title>The Hungate 1000. A catalogue of reference genomes from the rumen microbiome.</title>
        <authorList>
            <person name="Kelly W."/>
        </authorList>
    </citation>
    <scope>NUCLEOTIDE SEQUENCE [LARGE SCALE GENOMIC DNA]</scope>
    <source>
        <strain evidence="3 4">SAb67</strain>
    </source>
</reference>
<proteinExistence type="predicted"/>
<feature type="region of interest" description="Disordered" evidence="1">
    <location>
        <begin position="141"/>
        <end position="161"/>
    </location>
</feature>
<evidence type="ECO:0000313" key="3">
    <source>
        <dbReference type="EMBL" id="PWJ14674.1"/>
    </source>
</evidence>
<dbReference type="EMBL" id="QGDI01000002">
    <property type="protein sequence ID" value="PWJ14674.1"/>
    <property type="molecule type" value="Genomic_DNA"/>
</dbReference>
<dbReference type="Proteomes" id="UP000245720">
    <property type="component" value="Unassembled WGS sequence"/>
</dbReference>
<evidence type="ECO:0008006" key="5">
    <source>
        <dbReference type="Google" id="ProtNLM"/>
    </source>
</evidence>
<dbReference type="PROSITE" id="PS51257">
    <property type="entry name" value="PROKAR_LIPOPROTEIN"/>
    <property type="match status" value="1"/>
</dbReference>
<feature type="signal peptide" evidence="2">
    <location>
        <begin position="1"/>
        <end position="20"/>
    </location>
</feature>
<feature type="compositionally biased region" description="Low complexity" evidence="1">
    <location>
        <begin position="141"/>
        <end position="158"/>
    </location>
</feature>
<protein>
    <recommendedName>
        <fullName evidence="5">Lipoprotein</fullName>
    </recommendedName>
</protein>
<keyword evidence="2" id="KW-0732">Signal</keyword>
<feature type="chain" id="PRO_5039464333" description="Lipoprotein" evidence="2">
    <location>
        <begin position="21"/>
        <end position="260"/>
    </location>
</feature>
<comment type="caution">
    <text evidence="3">The sequence shown here is derived from an EMBL/GenBank/DDBJ whole genome shotgun (WGS) entry which is preliminary data.</text>
</comment>
<evidence type="ECO:0000256" key="2">
    <source>
        <dbReference type="SAM" id="SignalP"/>
    </source>
</evidence>
<dbReference type="RefSeq" id="WP_109725541.1">
    <property type="nucleotide sequence ID" value="NZ_QGDI01000002.1"/>
</dbReference>
<sequence length="260" mass="27375">MNKKISIGVAALMIAISAYGCSDSKKNSVPTKDIPAVTEAAEITTENNVPPQEGPPEVEFDLDAEYDESKYLHYVDMPECTPTAAAEADFIGLWQADVMAKDNIAYDSICGVPVSATGHLVIAEEGSGNFVNIDPIVISDGPQGGAPQAADAAGQSGSRADETELPMTYTFENGALNAAVTIPVGPPKSVQAAGGASEAAAVQGPPPKQMLLQMTDDGRILVQSAEEDGTITSAYYKKVDSFEEFDWSSVHFDFASAYEK</sequence>
<name>A0A315Y4H9_RUMFL</name>
<evidence type="ECO:0000313" key="4">
    <source>
        <dbReference type="Proteomes" id="UP000245720"/>
    </source>
</evidence>
<organism evidence="3 4">
    <name type="scientific">Ruminococcus flavefaciens</name>
    <dbReference type="NCBI Taxonomy" id="1265"/>
    <lineage>
        <taxon>Bacteria</taxon>
        <taxon>Bacillati</taxon>
        <taxon>Bacillota</taxon>
        <taxon>Clostridia</taxon>
        <taxon>Eubacteriales</taxon>
        <taxon>Oscillospiraceae</taxon>
        <taxon>Ruminococcus</taxon>
    </lineage>
</organism>
<accession>A0A315Y4H9</accession>
<gene>
    <name evidence="3" type="ORF">IE37_00659</name>
</gene>